<organism evidence="2 3">
    <name type="scientific">Paramylibacter ulvae</name>
    <dbReference type="NCBI Taxonomy" id="1651968"/>
    <lineage>
        <taxon>Bacteria</taxon>
        <taxon>Pseudomonadati</taxon>
        <taxon>Pseudomonadota</taxon>
        <taxon>Alphaproteobacteria</taxon>
        <taxon>Rhodobacterales</taxon>
        <taxon>Paracoccaceae</taxon>
        <taxon>Paramylibacter</taxon>
    </lineage>
</organism>
<evidence type="ECO:0000256" key="1">
    <source>
        <dbReference type="SAM" id="SignalP"/>
    </source>
</evidence>
<protein>
    <recommendedName>
        <fullName evidence="4">Cytochrome c</fullName>
    </recommendedName>
</protein>
<evidence type="ECO:0008006" key="4">
    <source>
        <dbReference type="Google" id="ProtNLM"/>
    </source>
</evidence>
<comment type="caution">
    <text evidence="2">The sequence shown here is derived from an EMBL/GenBank/DDBJ whole genome shotgun (WGS) entry which is preliminary data.</text>
</comment>
<evidence type="ECO:0000313" key="2">
    <source>
        <dbReference type="EMBL" id="GHA47343.1"/>
    </source>
</evidence>
<name>A0ABQ3CYD9_9RHOB</name>
<dbReference type="RefSeq" id="WP_189639521.1">
    <property type="nucleotide sequence ID" value="NZ_BMZF01000002.1"/>
</dbReference>
<gene>
    <name evidence="2" type="ORF">GCM10008927_10200</name>
</gene>
<evidence type="ECO:0000313" key="3">
    <source>
        <dbReference type="Proteomes" id="UP000634455"/>
    </source>
</evidence>
<dbReference type="InterPro" id="IPR010980">
    <property type="entry name" value="Cyt_c/b562"/>
</dbReference>
<dbReference type="Gene3D" id="1.20.120.10">
    <property type="entry name" value="Cytochrome c/b562"/>
    <property type="match status" value="1"/>
</dbReference>
<sequence length="117" mass="12003">MKKIILGLAVAAFSTAAFADADDSIKARQAAMKAVGAAAKAGDFAAINKAALEAQVAFAENTDGMGSVETEALPAVWADSDQFNGIMENLITASAAGDKDATFGACKECHTSFRVKK</sequence>
<dbReference type="Proteomes" id="UP000634455">
    <property type="component" value="Unassembled WGS sequence"/>
</dbReference>
<accession>A0ABQ3CYD9</accession>
<dbReference type="EMBL" id="BMZF01000002">
    <property type="protein sequence ID" value="GHA47343.1"/>
    <property type="molecule type" value="Genomic_DNA"/>
</dbReference>
<keyword evidence="1" id="KW-0732">Signal</keyword>
<proteinExistence type="predicted"/>
<feature type="chain" id="PRO_5045438257" description="Cytochrome c" evidence="1">
    <location>
        <begin position="20"/>
        <end position="117"/>
    </location>
</feature>
<reference evidence="3" key="1">
    <citation type="journal article" date="2019" name="Int. J. Syst. Evol. Microbiol.">
        <title>The Global Catalogue of Microorganisms (GCM) 10K type strain sequencing project: providing services to taxonomists for standard genome sequencing and annotation.</title>
        <authorList>
            <consortium name="The Broad Institute Genomics Platform"/>
            <consortium name="The Broad Institute Genome Sequencing Center for Infectious Disease"/>
            <person name="Wu L."/>
            <person name="Ma J."/>
        </authorList>
    </citation>
    <scope>NUCLEOTIDE SEQUENCE [LARGE SCALE GENOMIC DNA]</scope>
    <source>
        <strain evidence="3">KCTC 32465</strain>
    </source>
</reference>
<feature type="signal peptide" evidence="1">
    <location>
        <begin position="1"/>
        <end position="19"/>
    </location>
</feature>
<dbReference type="SUPFAM" id="SSF47175">
    <property type="entry name" value="Cytochromes"/>
    <property type="match status" value="1"/>
</dbReference>
<keyword evidence="3" id="KW-1185">Reference proteome</keyword>